<dbReference type="SUPFAM" id="SSF56784">
    <property type="entry name" value="HAD-like"/>
    <property type="match status" value="1"/>
</dbReference>
<name>A0ABV2ELY5_9CAUL</name>
<dbReference type="PANTHER" id="PTHR43611">
    <property type="entry name" value="ALPHA-D-GLUCOSE 1-PHOSPHATE PHOSPHATASE"/>
    <property type="match status" value="1"/>
</dbReference>
<dbReference type="SFLD" id="SFLDG01129">
    <property type="entry name" value="C1.5:_HAD__Beta-PGM__Phosphata"/>
    <property type="match status" value="1"/>
</dbReference>
<gene>
    <name evidence="1" type="ORF">ABID41_003170</name>
</gene>
<dbReference type="SFLD" id="SFLDS00003">
    <property type="entry name" value="Haloacid_Dehalogenase"/>
    <property type="match status" value="1"/>
</dbReference>
<keyword evidence="2" id="KW-1185">Reference proteome</keyword>
<dbReference type="InterPro" id="IPR006439">
    <property type="entry name" value="HAD-SF_hydro_IA"/>
</dbReference>
<evidence type="ECO:0000313" key="1">
    <source>
        <dbReference type="EMBL" id="MET3528052.1"/>
    </source>
</evidence>
<reference evidence="1 2" key="1">
    <citation type="submission" date="2024-06" db="EMBL/GenBank/DDBJ databases">
        <title>Genomic Encyclopedia of Type Strains, Phase IV (KMG-IV): sequencing the most valuable type-strain genomes for metagenomic binning, comparative biology and taxonomic classification.</title>
        <authorList>
            <person name="Goeker M."/>
        </authorList>
    </citation>
    <scope>NUCLEOTIDE SEQUENCE [LARGE SCALE GENOMIC DNA]</scope>
    <source>
        <strain evidence="1 2">DSM 17809</strain>
    </source>
</reference>
<accession>A0ABV2ELY5</accession>
<dbReference type="Pfam" id="PF00702">
    <property type="entry name" value="Hydrolase"/>
    <property type="match status" value="1"/>
</dbReference>
<dbReference type="GO" id="GO:0016787">
    <property type="term" value="F:hydrolase activity"/>
    <property type="evidence" value="ECO:0007669"/>
    <property type="project" value="UniProtKB-KW"/>
</dbReference>
<dbReference type="PANTHER" id="PTHR43611:SF3">
    <property type="entry name" value="FLAVIN MONONUCLEOTIDE HYDROLASE 1, CHLOROPLATIC"/>
    <property type="match status" value="1"/>
</dbReference>
<protein>
    <submittedName>
        <fullName evidence="1">Hydrolase of the HAD superfamily</fullName>
    </submittedName>
</protein>
<dbReference type="Proteomes" id="UP001549110">
    <property type="component" value="Unassembled WGS sequence"/>
</dbReference>
<dbReference type="NCBIfam" id="TIGR01509">
    <property type="entry name" value="HAD-SF-IA-v3"/>
    <property type="match status" value="1"/>
</dbReference>
<dbReference type="InterPro" id="IPR036412">
    <property type="entry name" value="HAD-like_sf"/>
</dbReference>
<evidence type="ECO:0000313" key="2">
    <source>
        <dbReference type="Proteomes" id="UP001549110"/>
    </source>
</evidence>
<keyword evidence="1" id="KW-0378">Hydrolase</keyword>
<comment type="caution">
    <text evidence="1">The sequence shown here is derived from an EMBL/GenBank/DDBJ whole genome shotgun (WGS) entry which is preliminary data.</text>
</comment>
<dbReference type="Gene3D" id="3.40.50.1000">
    <property type="entry name" value="HAD superfamily/HAD-like"/>
    <property type="match status" value="1"/>
</dbReference>
<organism evidence="1 2">
    <name type="scientific">Phenylobacterium koreense</name>
    <dbReference type="NCBI Taxonomy" id="266125"/>
    <lineage>
        <taxon>Bacteria</taxon>
        <taxon>Pseudomonadati</taxon>
        <taxon>Pseudomonadota</taxon>
        <taxon>Alphaproteobacteria</taxon>
        <taxon>Caulobacterales</taxon>
        <taxon>Caulobacteraceae</taxon>
        <taxon>Phenylobacterium</taxon>
    </lineage>
</organism>
<dbReference type="Gene3D" id="1.10.150.240">
    <property type="entry name" value="Putative phosphatase, domain 2"/>
    <property type="match status" value="1"/>
</dbReference>
<dbReference type="InterPro" id="IPR023214">
    <property type="entry name" value="HAD_sf"/>
</dbReference>
<proteinExistence type="predicted"/>
<dbReference type="EMBL" id="JBEPLU010000002">
    <property type="protein sequence ID" value="MET3528052.1"/>
    <property type="molecule type" value="Genomic_DNA"/>
</dbReference>
<dbReference type="RefSeq" id="WP_354298046.1">
    <property type="nucleotide sequence ID" value="NZ_JBEPLU010000002.1"/>
</dbReference>
<sequence length="201" mass="22267">MFDADGVFQRPPIDLANQLAHALGVAPHHADTFILELFAAEAMALTGENDVLACAEPVLTRWSIEGGIEPFNHLWHQIDVHSEVLDVVEDLRATGQYCAIASNQQARRARAMSVGLSYREKFDAEFYSCDLGLKKPMGAYFHRVVERCGFEPSRMLFVDDRAANLAAASALGIHTLHFVAEEHAEKGNALRAMIRAFEESL</sequence>
<dbReference type="InterPro" id="IPR023198">
    <property type="entry name" value="PGP-like_dom2"/>
</dbReference>